<feature type="compositionally biased region" description="Polar residues" evidence="1">
    <location>
        <begin position="145"/>
        <end position="160"/>
    </location>
</feature>
<evidence type="ECO:0000256" key="1">
    <source>
        <dbReference type="SAM" id="MobiDB-lite"/>
    </source>
</evidence>
<keyword evidence="4" id="KW-1185">Reference proteome</keyword>
<dbReference type="AlphaFoldDB" id="A0A9W9AJ08"/>
<gene>
    <name evidence="3" type="ORF">J3R30DRAFT_3426106</name>
    <name evidence="2" type="ORF">J3R30DRAFT_3453259</name>
</gene>
<accession>A0A9W9AJ08</accession>
<proteinExistence type="predicted"/>
<organism evidence="2 4">
    <name type="scientific">Lentinula aciculospora</name>
    <dbReference type="NCBI Taxonomy" id="153920"/>
    <lineage>
        <taxon>Eukaryota</taxon>
        <taxon>Fungi</taxon>
        <taxon>Dikarya</taxon>
        <taxon>Basidiomycota</taxon>
        <taxon>Agaricomycotina</taxon>
        <taxon>Agaricomycetes</taxon>
        <taxon>Agaricomycetidae</taxon>
        <taxon>Agaricales</taxon>
        <taxon>Marasmiineae</taxon>
        <taxon>Omphalotaceae</taxon>
        <taxon>Lentinula</taxon>
    </lineage>
</organism>
<dbReference type="EMBL" id="JAOTPV010000004">
    <property type="protein sequence ID" value="KAJ4483954.1"/>
    <property type="molecule type" value="Genomic_DNA"/>
</dbReference>
<dbReference type="OrthoDB" id="3223751at2759"/>
<evidence type="ECO:0000313" key="3">
    <source>
        <dbReference type="EMBL" id="KAJ4490866.1"/>
    </source>
</evidence>
<sequence>MDEVWVHAISAIEDLPDVDPVDKVVLARTHDIHAWFTPSFNNILQRSQSFTESDVEKLGVPTIVRLMEIRDCLRIAFANQGMGLGLWVTSDQRFLLILSRPFEDYFLSARRTMKGTIVDNSSYYHSQVPPGIKSPQPLPLFDSGFANSSMPPRTSSLSDS</sequence>
<reference evidence="2" key="1">
    <citation type="submission" date="2022-08" db="EMBL/GenBank/DDBJ databases">
        <title>A Global Phylogenomic Analysis of the Shiitake Genus Lentinula.</title>
        <authorList>
            <consortium name="DOE Joint Genome Institute"/>
            <person name="Sierra-Patev S."/>
            <person name="Min B."/>
            <person name="Naranjo-Ortiz M."/>
            <person name="Looney B."/>
            <person name="Konkel Z."/>
            <person name="Slot J.C."/>
            <person name="Sakamoto Y."/>
            <person name="Steenwyk J.L."/>
            <person name="Rokas A."/>
            <person name="Carro J."/>
            <person name="Camarero S."/>
            <person name="Ferreira P."/>
            <person name="Molpeceres G."/>
            <person name="Ruiz-Duenas F.J."/>
            <person name="Serrano A."/>
            <person name="Henrissat B."/>
            <person name="Drula E."/>
            <person name="Hughes K.W."/>
            <person name="Mata J.L."/>
            <person name="Ishikawa N.K."/>
            <person name="Vargas-Isla R."/>
            <person name="Ushijima S."/>
            <person name="Smith C.A."/>
            <person name="Ahrendt S."/>
            <person name="Andreopoulos W."/>
            <person name="He G."/>
            <person name="Labutti K."/>
            <person name="Lipzen A."/>
            <person name="Ng V."/>
            <person name="Riley R."/>
            <person name="Sandor L."/>
            <person name="Barry K."/>
            <person name="Martinez A.T."/>
            <person name="Xiao Y."/>
            <person name="Gibbons J.G."/>
            <person name="Terashima K."/>
            <person name="Grigoriev I.V."/>
            <person name="Hibbett D.S."/>
        </authorList>
    </citation>
    <scope>NUCLEOTIDE SEQUENCE</scope>
    <source>
        <strain evidence="2">JLM2183</strain>
    </source>
</reference>
<evidence type="ECO:0000313" key="4">
    <source>
        <dbReference type="Proteomes" id="UP001150266"/>
    </source>
</evidence>
<protein>
    <submittedName>
        <fullName evidence="2">Uncharacterized protein</fullName>
    </submittedName>
</protein>
<evidence type="ECO:0000313" key="2">
    <source>
        <dbReference type="EMBL" id="KAJ4483954.1"/>
    </source>
</evidence>
<comment type="caution">
    <text evidence="2">The sequence shown here is derived from an EMBL/GenBank/DDBJ whole genome shotgun (WGS) entry which is preliminary data.</text>
</comment>
<dbReference type="EMBL" id="JAOTPV010000001">
    <property type="protein sequence ID" value="KAJ4490866.1"/>
    <property type="molecule type" value="Genomic_DNA"/>
</dbReference>
<dbReference type="Proteomes" id="UP001150266">
    <property type="component" value="Unassembled WGS sequence"/>
</dbReference>
<feature type="region of interest" description="Disordered" evidence="1">
    <location>
        <begin position="135"/>
        <end position="160"/>
    </location>
</feature>
<name>A0A9W9AJ08_9AGAR</name>